<name>W1IXN8_9GAMM</name>
<keyword evidence="2" id="KW-1185">Reference proteome</keyword>
<proteinExistence type="predicted"/>
<organism evidence="1 2">
    <name type="scientific">Xenorhabdus szentirmaii DSM 16338</name>
    <dbReference type="NCBI Taxonomy" id="1427518"/>
    <lineage>
        <taxon>Bacteria</taxon>
        <taxon>Pseudomonadati</taxon>
        <taxon>Pseudomonadota</taxon>
        <taxon>Gammaproteobacteria</taxon>
        <taxon>Enterobacterales</taxon>
        <taxon>Morganellaceae</taxon>
        <taxon>Xenorhabdus</taxon>
    </lineage>
</organism>
<accession>W1IXN8</accession>
<comment type="caution">
    <text evidence="1">The sequence shown here is derived from an EMBL/GenBank/DDBJ whole genome shotgun (WGS) entry which is preliminary data.</text>
</comment>
<dbReference type="Proteomes" id="UP000019202">
    <property type="component" value="Unassembled WGS sequence"/>
</dbReference>
<protein>
    <submittedName>
        <fullName evidence="1">Uncharacterized protein</fullName>
    </submittedName>
</protein>
<dbReference type="AlphaFoldDB" id="W1IXN8"/>
<evidence type="ECO:0000313" key="1">
    <source>
        <dbReference type="EMBL" id="CDL82588.1"/>
    </source>
</evidence>
<dbReference type="EMBL" id="CBXF010000079">
    <property type="protein sequence ID" value="CDL82588.1"/>
    <property type="molecule type" value="Genomic_DNA"/>
</dbReference>
<evidence type="ECO:0000313" key="2">
    <source>
        <dbReference type="Proteomes" id="UP000019202"/>
    </source>
</evidence>
<sequence length="45" mass="5412">MSNLTSWRNKYYRRKKYGDQCTPLSLSFEETLISLVKMVVLRINE</sequence>
<gene>
    <name evidence="1" type="ORF">XSR1_210026</name>
</gene>
<dbReference type="STRING" id="1427518.XSR1_210026"/>
<reference evidence="1" key="1">
    <citation type="submission" date="2013-11" db="EMBL/GenBank/DDBJ databases">
        <title>Draft genome sequence and annotation of the entomopathogenic bacteria, Xenorhabdus cabanillasi strain JM26 and Xenorhabdus szentirmai strain DSM 16338.</title>
        <authorList>
            <person name="Gualtieri M."/>
            <person name="Ogier J.C."/>
            <person name="Pages S."/>
            <person name="Givaudan A."/>
            <person name="Gaudriault S."/>
        </authorList>
    </citation>
    <scope>NUCLEOTIDE SEQUENCE [LARGE SCALE GENOMIC DNA]</scope>
    <source>
        <strain evidence="1">DSM 16338</strain>
    </source>
</reference>